<keyword evidence="11" id="KW-1185">Reference proteome</keyword>
<feature type="transmembrane region" description="Helical" evidence="7">
    <location>
        <begin position="332"/>
        <end position="352"/>
    </location>
</feature>
<sequence length="539" mass="58491">MDPLWLTIAFLCGFLVRQVGLPPLVGFLLAGFILNALGVEGGMTLQVAADLGVILLLFTIGLKLKIQSLFKPEIWAGTSLHMVLTVAFFTAVFWGFTHLGLSLFTDLDLPALLLVGFALSFSSTVFAVKVLEEKGEMSSTHGSAAIGILIMQDVLAVVFLTVSTGKLPSPWAIAVLVGLFLVRPYLYRIMDRCDHGELTILFGFFLALVVGAASFEAVAMKADLGALIIGMLVANHPKAKELAKSLLGFKELFLVGFFLTIGLAEMPTWETLGLALVLTLLVPFKVILFFLLLCRFKLRARSSLLASFSLANYSEFGLIVGAVGVANGWLAADWLTVIAIALSLTFLLAAPLNSLGNGVYHRYQQLLLRYEARGRHPDDLIEPWPANIAIFGMGRIGLGAYNFMVERCGTSVIGVDVNEAIAEEHRNKGRNVILGDATDPDFWDLVKNRGGFGKLELVMLAMPKHRANLSAIEQLRKAGFTGTISAIAMYDDQIAELRDKGVHAAFNFYAEAGTGFAEHVYEEALRTGVLPSVCEVDQS</sequence>
<dbReference type="InterPro" id="IPR038770">
    <property type="entry name" value="Na+/solute_symporter_sf"/>
</dbReference>
<dbReference type="Proteomes" id="UP001060414">
    <property type="component" value="Chromosome"/>
</dbReference>
<keyword evidence="3" id="KW-0813">Transport</keyword>
<evidence type="ECO:0000259" key="8">
    <source>
        <dbReference type="Pfam" id="PF00999"/>
    </source>
</evidence>
<comment type="subcellular location">
    <subcellularLocation>
        <location evidence="1">Membrane</location>
        <topology evidence="1">Multi-pass membrane protein</topology>
    </subcellularLocation>
</comment>
<accession>A0ABY5ZI19</accession>
<feature type="transmembrane region" description="Helical" evidence="7">
    <location>
        <begin position="109"/>
        <end position="131"/>
    </location>
</feature>
<dbReference type="SUPFAM" id="SSF51735">
    <property type="entry name" value="NAD(P)-binding Rossmann-fold domains"/>
    <property type="match status" value="1"/>
</dbReference>
<feature type="domain" description="RCK N-terminal" evidence="9">
    <location>
        <begin position="388"/>
        <end position="507"/>
    </location>
</feature>
<name>A0ABY5ZI19_9BACT</name>
<feature type="transmembrane region" description="Helical" evidence="7">
    <location>
        <begin position="143"/>
        <end position="162"/>
    </location>
</feature>
<gene>
    <name evidence="10" type="ORF">L9S41_14040</name>
</gene>
<dbReference type="InterPro" id="IPR036291">
    <property type="entry name" value="NAD(P)-bd_dom_sf"/>
</dbReference>
<evidence type="ECO:0000313" key="11">
    <source>
        <dbReference type="Proteomes" id="UP001060414"/>
    </source>
</evidence>
<keyword evidence="6 7" id="KW-0472">Membrane</keyword>
<evidence type="ECO:0000259" key="9">
    <source>
        <dbReference type="Pfam" id="PF02254"/>
    </source>
</evidence>
<evidence type="ECO:0000256" key="7">
    <source>
        <dbReference type="SAM" id="Phobius"/>
    </source>
</evidence>
<evidence type="ECO:0000313" key="10">
    <source>
        <dbReference type="EMBL" id="UWZ78792.1"/>
    </source>
</evidence>
<organism evidence="10 11">
    <name type="scientific">Geoalkalibacter halelectricus</name>
    <dbReference type="NCBI Taxonomy" id="2847045"/>
    <lineage>
        <taxon>Bacteria</taxon>
        <taxon>Pseudomonadati</taxon>
        <taxon>Thermodesulfobacteriota</taxon>
        <taxon>Desulfuromonadia</taxon>
        <taxon>Desulfuromonadales</taxon>
        <taxon>Geoalkalibacteraceae</taxon>
        <taxon>Geoalkalibacter</taxon>
    </lineage>
</organism>
<dbReference type="EMBL" id="CP092109">
    <property type="protein sequence ID" value="UWZ78792.1"/>
    <property type="molecule type" value="Genomic_DNA"/>
</dbReference>
<dbReference type="Gene3D" id="3.40.50.720">
    <property type="entry name" value="NAD(P)-binding Rossmann-like Domain"/>
    <property type="match status" value="1"/>
</dbReference>
<dbReference type="InterPro" id="IPR003148">
    <property type="entry name" value="RCK_N"/>
</dbReference>
<evidence type="ECO:0000256" key="1">
    <source>
        <dbReference type="ARBA" id="ARBA00004141"/>
    </source>
</evidence>
<keyword evidence="5 7" id="KW-1133">Transmembrane helix</keyword>
<dbReference type="RefSeq" id="WP_260747150.1">
    <property type="nucleotide sequence ID" value="NZ_CP092109.1"/>
</dbReference>
<dbReference type="PANTHER" id="PTHR42751:SF1">
    <property type="entry name" value="CATION_PROTON ANTIPORTER YBAL-RELATED"/>
    <property type="match status" value="1"/>
</dbReference>
<feature type="transmembrane region" description="Helical" evidence="7">
    <location>
        <begin position="272"/>
        <end position="293"/>
    </location>
</feature>
<feature type="transmembrane region" description="Helical" evidence="7">
    <location>
        <begin position="168"/>
        <end position="186"/>
    </location>
</feature>
<keyword evidence="4 7" id="KW-0812">Transmembrane</keyword>
<feature type="transmembrane region" description="Helical" evidence="7">
    <location>
        <begin position="198"/>
        <end position="215"/>
    </location>
</feature>
<dbReference type="Gene3D" id="1.20.1530.20">
    <property type="match status" value="1"/>
</dbReference>
<dbReference type="PANTHER" id="PTHR42751">
    <property type="entry name" value="SODIUM/HYDROGEN EXCHANGER FAMILY/TRKA DOMAIN PROTEIN"/>
    <property type="match status" value="1"/>
</dbReference>
<protein>
    <submittedName>
        <fullName evidence="10">Cation:proton antiporter</fullName>
    </submittedName>
</protein>
<feature type="transmembrane region" description="Helical" evidence="7">
    <location>
        <begin position="305"/>
        <end position="326"/>
    </location>
</feature>
<feature type="domain" description="Cation/H+ exchanger transmembrane" evidence="8">
    <location>
        <begin position="7"/>
        <end position="349"/>
    </location>
</feature>
<comment type="similarity">
    <text evidence="2">Belongs to the monovalent cation:proton antiporter 2 (CPA2) transporter (TC 2.A.37) family.</text>
</comment>
<dbReference type="InterPro" id="IPR006153">
    <property type="entry name" value="Cation/H_exchanger_TM"/>
</dbReference>
<evidence type="ECO:0000256" key="4">
    <source>
        <dbReference type="ARBA" id="ARBA00022692"/>
    </source>
</evidence>
<feature type="transmembrane region" description="Helical" evidence="7">
    <location>
        <begin position="74"/>
        <end position="97"/>
    </location>
</feature>
<evidence type="ECO:0000256" key="3">
    <source>
        <dbReference type="ARBA" id="ARBA00022448"/>
    </source>
</evidence>
<reference evidence="10" key="1">
    <citation type="journal article" date="2022" name="Environ. Microbiol.">
        <title>Geoalkalibacter halelectricus SAP #1 sp. nov. possessing extracellular electron transfer and mineral#reducing capabilities from a haloalkaline environment.</title>
        <authorList>
            <person name="Yadav S."/>
            <person name="Singh R."/>
            <person name="Sundharam S.S."/>
            <person name="Chaudhary S."/>
            <person name="Krishnamurthi S."/>
            <person name="Patil S.A."/>
        </authorList>
    </citation>
    <scope>NUCLEOTIDE SEQUENCE</scope>
    <source>
        <strain evidence="10">SAP-1</strain>
    </source>
</reference>
<evidence type="ECO:0000256" key="2">
    <source>
        <dbReference type="ARBA" id="ARBA00005551"/>
    </source>
</evidence>
<dbReference type="Pfam" id="PF00999">
    <property type="entry name" value="Na_H_Exchanger"/>
    <property type="match status" value="1"/>
</dbReference>
<evidence type="ECO:0000256" key="6">
    <source>
        <dbReference type="ARBA" id="ARBA00023136"/>
    </source>
</evidence>
<proteinExistence type="inferred from homology"/>
<feature type="transmembrane region" description="Helical" evidence="7">
    <location>
        <begin position="42"/>
        <end position="62"/>
    </location>
</feature>
<evidence type="ECO:0000256" key="5">
    <source>
        <dbReference type="ARBA" id="ARBA00022989"/>
    </source>
</evidence>
<dbReference type="Pfam" id="PF02254">
    <property type="entry name" value="TrkA_N"/>
    <property type="match status" value="1"/>
</dbReference>